<organism evidence="1 2">
    <name type="scientific">Bordetella ansorpii</name>
    <dbReference type="NCBI Taxonomy" id="288768"/>
    <lineage>
        <taxon>Bacteria</taxon>
        <taxon>Pseudomonadati</taxon>
        <taxon>Pseudomonadota</taxon>
        <taxon>Betaproteobacteria</taxon>
        <taxon>Burkholderiales</taxon>
        <taxon>Alcaligenaceae</taxon>
        <taxon>Bordetella</taxon>
    </lineage>
</organism>
<dbReference type="EMBL" id="FKBS01000025">
    <property type="protein sequence ID" value="SAI46702.1"/>
    <property type="molecule type" value="Genomic_DNA"/>
</dbReference>
<sequence length="56" mass="6254">MLPIENLPRAERPRVRKALCRDLSANAADLISSTWHNEVLQQAEAEKSNGLAQLVE</sequence>
<dbReference type="Proteomes" id="UP000077037">
    <property type="component" value="Unassembled WGS sequence"/>
</dbReference>
<protein>
    <submittedName>
        <fullName evidence="1">Uncharacterized protein</fullName>
    </submittedName>
</protein>
<gene>
    <name evidence="1" type="ORF">SAMEA1982600_03710</name>
</gene>
<evidence type="ECO:0000313" key="2">
    <source>
        <dbReference type="Proteomes" id="UP000077037"/>
    </source>
</evidence>
<proteinExistence type="predicted"/>
<reference evidence="1 2" key="1">
    <citation type="submission" date="2016-03" db="EMBL/GenBank/DDBJ databases">
        <authorList>
            <consortium name="Pathogen Informatics"/>
        </authorList>
    </citation>
    <scope>NUCLEOTIDE SEQUENCE [LARGE SCALE GENOMIC DNA]</scope>
    <source>
        <strain evidence="1 2">NCTC13364</strain>
    </source>
</reference>
<evidence type="ECO:0000313" key="1">
    <source>
        <dbReference type="EMBL" id="SAI46702.1"/>
    </source>
</evidence>
<accession>A0A157QLB3</accession>
<dbReference type="AlphaFoldDB" id="A0A157QLB3"/>
<name>A0A157QLB3_9BORD</name>